<dbReference type="PANTHER" id="PTHR39290:SF6">
    <property type="entry name" value="S-ADENOSYL-L-METHIONINE-DEPENDENT METHYLTRANSFERASES SUPERFAMILY PROTEIN"/>
    <property type="match status" value="1"/>
</dbReference>
<evidence type="ECO:0000313" key="2">
    <source>
        <dbReference type="EMBL" id="GAQ78893.1"/>
    </source>
</evidence>
<gene>
    <name evidence="2" type="ORF">KFL_000200450</name>
</gene>
<accession>A0A1Y1HLM9</accession>
<dbReference type="Gene3D" id="3.40.50.150">
    <property type="entry name" value="Vaccinia Virus protein VP39"/>
    <property type="match status" value="1"/>
</dbReference>
<proteinExistence type="predicted"/>
<feature type="region of interest" description="Disordered" evidence="1">
    <location>
        <begin position="283"/>
        <end position="312"/>
    </location>
</feature>
<feature type="compositionally biased region" description="Basic and acidic residues" evidence="1">
    <location>
        <begin position="1"/>
        <end position="12"/>
    </location>
</feature>
<sequence>MRKQMHAEDEKAPSPTAARADPKPALTGHETSAQEGNDGSRLTEAKRRVPEEWKRALSQLFISRTASPEPHSATATWPPCCVPTSAILHNLVDPPVFFSSFDDWVDFFFLCWPLRLDEPREKTLPAGEGLVMKIGSKAFFEEMRQLLEANLKDPKIMAEHQAYLERLGVSDEDPLPPAIQGTDCFNPVLERFWKPWAKSILFDGWVRREVIFPPLTQFALQRAIAQFISHSVPTLPVLRYMIDSAPGGRILDVGAGRGYWSALLAALGADVVAIDDFSWLPDQRNGTEGGAPGTEDTGGGSEEKGNAKAKQPPMFFDVQRADATEFIKGGGAAGRALFFSWPRDVMESCLKHYEGDTVFWVGEDATDMMSPTDSEWVEVHGMEVPVWHGQYDRFVAYKRRSSMSS</sequence>
<reference evidence="2 3" key="1">
    <citation type="journal article" date="2014" name="Nat. Commun.">
        <title>Klebsormidium flaccidum genome reveals primary factors for plant terrestrial adaptation.</title>
        <authorList>
            <person name="Hori K."/>
            <person name="Maruyama F."/>
            <person name="Fujisawa T."/>
            <person name="Togashi T."/>
            <person name="Yamamoto N."/>
            <person name="Seo M."/>
            <person name="Sato S."/>
            <person name="Yamada T."/>
            <person name="Mori H."/>
            <person name="Tajima N."/>
            <person name="Moriyama T."/>
            <person name="Ikeuchi M."/>
            <person name="Watanabe M."/>
            <person name="Wada H."/>
            <person name="Kobayashi K."/>
            <person name="Saito M."/>
            <person name="Masuda T."/>
            <person name="Sasaki-Sekimoto Y."/>
            <person name="Mashiguchi K."/>
            <person name="Awai K."/>
            <person name="Shimojima M."/>
            <person name="Masuda S."/>
            <person name="Iwai M."/>
            <person name="Nobusawa T."/>
            <person name="Narise T."/>
            <person name="Kondo S."/>
            <person name="Saito H."/>
            <person name="Sato R."/>
            <person name="Murakawa M."/>
            <person name="Ihara Y."/>
            <person name="Oshima-Yamada Y."/>
            <person name="Ohtaka K."/>
            <person name="Satoh M."/>
            <person name="Sonobe K."/>
            <person name="Ishii M."/>
            <person name="Ohtani R."/>
            <person name="Kanamori-Sato M."/>
            <person name="Honoki R."/>
            <person name="Miyazaki D."/>
            <person name="Mochizuki H."/>
            <person name="Umetsu J."/>
            <person name="Higashi K."/>
            <person name="Shibata D."/>
            <person name="Kamiya Y."/>
            <person name="Sato N."/>
            <person name="Nakamura Y."/>
            <person name="Tabata S."/>
            <person name="Ida S."/>
            <person name="Kurokawa K."/>
            <person name="Ohta H."/>
        </authorList>
    </citation>
    <scope>NUCLEOTIDE SEQUENCE [LARGE SCALE GENOMIC DNA]</scope>
    <source>
        <strain evidence="2 3">NIES-2285</strain>
    </source>
</reference>
<feature type="compositionally biased region" description="Gly residues" evidence="1">
    <location>
        <begin position="287"/>
        <end position="300"/>
    </location>
</feature>
<protein>
    <submittedName>
        <fullName evidence="2">Uncharacterized protein</fullName>
    </submittedName>
</protein>
<dbReference type="Proteomes" id="UP000054558">
    <property type="component" value="Unassembled WGS sequence"/>
</dbReference>
<dbReference type="SUPFAM" id="SSF53335">
    <property type="entry name" value="S-adenosyl-L-methionine-dependent methyltransferases"/>
    <property type="match status" value="1"/>
</dbReference>
<dbReference type="EMBL" id="DF236969">
    <property type="protein sequence ID" value="GAQ78893.1"/>
    <property type="molecule type" value="Genomic_DNA"/>
</dbReference>
<dbReference type="InterPro" id="IPR029063">
    <property type="entry name" value="SAM-dependent_MTases_sf"/>
</dbReference>
<dbReference type="PANTHER" id="PTHR39290">
    <property type="entry name" value="C3H1-TYPE DOMAIN-CONTAINING PROTEIN-RELATED"/>
    <property type="match status" value="1"/>
</dbReference>
<keyword evidence="3" id="KW-1185">Reference proteome</keyword>
<name>A0A1Y1HLM9_KLENI</name>
<dbReference type="AlphaFoldDB" id="A0A1Y1HLM9"/>
<evidence type="ECO:0000313" key="3">
    <source>
        <dbReference type="Proteomes" id="UP000054558"/>
    </source>
</evidence>
<evidence type="ECO:0000256" key="1">
    <source>
        <dbReference type="SAM" id="MobiDB-lite"/>
    </source>
</evidence>
<feature type="region of interest" description="Disordered" evidence="1">
    <location>
        <begin position="1"/>
        <end position="45"/>
    </location>
</feature>
<dbReference type="OrthoDB" id="544602at2759"/>
<organism evidence="2 3">
    <name type="scientific">Klebsormidium nitens</name>
    <name type="common">Green alga</name>
    <name type="synonym">Ulothrix nitens</name>
    <dbReference type="NCBI Taxonomy" id="105231"/>
    <lineage>
        <taxon>Eukaryota</taxon>
        <taxon>Viridiplantae</taxon>
        <taxon>Streptophyta</taxon>
        <taxon>Klebsormidiophyceae</taxon>
        <taxon>Klebsormidiales</taxon>
        <taxon>Klebsormidiaceae</taxon>
        <taxon>Klebsormidium</taxon>
    </lineage>
</organism>